<protein>
    <submittedName>
        <fullName evidence="6">Uncharacterized protein</fullName>
    </submittedName>
</protein>
<proteinExistence type="inferred from homology"/>
<dbReference type="STRING" id="1676925.ENSPKIP00000033338"/>
<dbReference type="Gene3D" id="2.10.90.10">
    <property type="entry name" value="Cystine-knot cytokines"/>
    <property type="match status" value="1"/>
</dbReference>
<evidence type="ECO:0000256" key="2">
    <source>
        <dbReference type="ARBA" id="ARBA00007236"/>
    </source>
</evidence>
<dbReference type="SUPFAM" id="SSF57501">
    <property type="entry name" value="Cystine-knot cytokines"/>
    <property type="match status" value="1"/>
</dbReference>
<dbReference type="InterPro" id="IPR029034">
    <property type="entry name" value="Cystine-knot_cytokine"/>
</dbReference>
<evidence type="ECO:0000256" key="3">
    <source>
        <dbReference type="ARBA" id="ARBA00022525"/>
    </source>
</evidence>
<evidence type="ECO:0000313" key="7">
    <source>
        <dbReference type="Proteomes" id="UP000261540"/>
    </source>
</evidence>
<dbReference type="Pfam" id="PF06083">
    <property type="entry name" value="IL17"/>
    <property type="match status" value="1"/>
</dbReference>
<dbReference type="Proteomes" id="UP000261540">
    <property type="component" value="Unplaced"/>
</dbReference>
<evidence type="ECO:0000256" key="4">
    <source>
        <dbReference type="ARBA" id="ARBA00022729"/>
    </source>
</evidence>
<evidence type="ECO:0000256" key="1">
    <source>
        <dbReference type="ARBA" id="ARBA00004613"/>
    </source>
</evidence>
<dbReference type="AlphaFoldDB" id="A0A3B3SSN7"/>
<accession>A0A3B3SSN7</accession>
<reference evidence="6" key="1">
    <citation type="submission" date="2025-08" db="UniProtKB">
        <authorList>
            <consortium name="Ensembl"/>
        </authorList>
    </citation>
    <scope>IDENTIFICATION</scope>
</reference>
<dbReference type="GeneTree" id="ENSGT00990000204357"/>
<keyword evidence="4 5" id="KW-0732">Signal</keyword>
<name>A0A3B3SSN7_9TELE</name>
<evidence type="ECO:0000256" key="5">
    <source>
        <dbReference type="SAM" id="SignalP"/>
    </source>
</evidence>
<dbReference type="GO" id="GO:0005125">
    <property type="term" value="F:cytokine activity"/>
    <property type="evidence" value="ECO:0007669"/>
    <property type="project" value="InterPro"/>
</dbReference>
<dbReference type="Ensembl" id="ENSPKIT00000014228.1">
    <property type="protein sequence ID" value="ENSPKIP00000033338.1"/>
    <property type="gene ID" value="ENSPKIG00000013088.1"/>
</dbReference>
<keyword evidence="7" id="KW-1185">Reference proteome</keyword>
<reference evidence="6" key="2">
    <citation type="submission" date="2025-09" db="UniProtKB">
        <authorList>
            <consortium name="Ensembl"/>
        </authorList>
    </citation>
    <scope>IDENTIFICATION</scope>
</reference>
<dbReference type="GO" id="GO:0005576">
    <property type="term" value="C:extracellular region"/>
    <property type="evidence" value="ECO:0007669"/>
    <property type="project" value="UniProtKB-SubCell"/>
</dbReference>
<evidence type="ECO:0000313" key="6">
    <source>
        <dbReference type="Ensembl" id="ENSPKIP00000033338.1"/>
    </source>
</evidence>
<feature type="chain" id="PRO_5017406727" evidence="5">
    <location>
        <begin position="23"/>
        <end position="136"/>
    </location>
</feature>
<organism evidence="6 7">
    <name type="scientific">Paramormyrops kingsleyae</name>
    <dbReference type="NCBI Taxonomy" id="1676925"/>
    <lineage>
        <taxon>Eukaryota</taxon>
        <taxon>Metazoa</taxon>
        <taxon>Chordata</taxon>
        <taxon>Craniata</taxon>
        <taxon>Vertebrata</taxon>
        <taxon>Euteleostomi</taxon>
        <taxon>Actinopterygii</taxon>
        <taxon>Neopterygii</taxon>
        <taxon>Teleostei</taxon>
        <taxon>Osteoglossocephala</taxon>
        <taxon>Osteoglossomorpha</taxon>
        <taxon>Osteoglossiformes</taxon>
        <taxon>Mormyridae</taxon>
        <taxon>Paramormyrops</taxon>
    </lineage>
</organism>
<dbReference type="InterPro" id="IPR010345">
    <property type="entry name" value="IL-17_fam"/>
</dbReference>
<sequence>LKLFQLAHLCCLVLWGLTASRGNPLTSQCVDESFCLESLEELHLPHITMANSINERSIAPWTYVERIDLHRVPAIIHEAKCLTSHSCTGVEGYSSLETIPISIKMPVLKKNRKCPFFSLEFETVSIACLCATSRQS</sequence>
<keyword evidence="3" id="KW-0964">Secreted</keyword>
<feature type="signal peptide" evidence="5">
    <location>
        <begin position="1"/>
        <end position="22"/>
    </location>
</feature>
<comment type="subcellular location">
    <subcellularLocation>
        <location evidence="1">Secreted</location>
    </subcellularLocation>
</comment>
<comment type="similarity">
    <text evidence="2">Belongs to the IL-17 family.</text>
</comment>